<sequence>MIEPFLVKSSKILRNKFNEPENNNKIRKAKTRRGKRILEKREPKLIEDPKCAVMFRCSTAKQKSVQLLKDLHSLKKPNSIYLNRKETWHPFDNFVSLEYLTKKNNSSLFAYVSDSKKRPNNLIIGRTFDDHLLDMFEFGFHDYLSLSDFHKSKISAGTKPIVLFCGDRFESDPDYQRLHSLLLDFFTGPHVKQINLTGLEHVINFIESNGRIFMRSYRIHLKKSGFRLPRVEIDEIGPRIDFDIRRKHLASEDLYRKALKQPKQQQQQSQKKNRSKDKNIEKDVFGSTLGQIHMERQDYNQLRLRKGGAFKVRIQSELQ</sequence>
<dbReference type="PANTHER" id="PTHR12728">
    <property type="entry name" value="BRIX DOMAIN CONTAINING PROTEIN"/>
    <property type="match status" value="1"/>
</dbReference>
<protein>
    <recommendedName>
        <fullName evidence="3 6">Ribosome production factor 2 homolog</fullName>
    </recommendedName>
    <alternativeName>
        <fullName evidence="5 6">Ribosome biogenesis protein RPF2 homolog</fullName>
    </alternativeName>
</protein>
<name>A0A834VHM8_SARSC</name>
<feature type="domain" description="Brix" evidence="8">
    <location>
        <begin position="50"/>
        <end position="253"/>
    </location>
</feature>
<evidence type="ECO:0000256" key="1">
    <source>
        <dbReference type="ARBA" id="ARBA00004604"/>
    </source>
</evidence>
<reference evidence="11" key="1">
    <citation type="journal article" date="2020" name="PLoS Negl. Trop. Dis.">
        <title>High-quality nuclear genome for Sarcoptes scabiei-A critical resource for a neglected parasite.</title>
        <authorList>
            <person name="Korhonen P.K."/>
            <person name="Gasser R.B."/>
            <person name="Ma G."/>
            <person name="Wang T."/>
            <person name="Stroehlein A.J."/>
            <person name="Young N.D."/>
            <person name="Ang C.S."/>
            <person name="Fernando D.D."/>
            <person name="Lu H.C."/>
            <person name="Taylor S."/>
            <person name="Reynolds S.L."/>
            <person name="Mofiz E."/>
            <person name="Najaraj S.H."/>
            <person name="Gowda H."/>
            <person name="Madugundu A."/>
            <person name="Renuse S."/>
            <person name="Holt D."/>
            <person name="Pandey A."/>
            <person name="Papenfuss A.T."/>
            <person name="Fischer K."/>
        </authorList>
    </citation>
    <scope>NUCLEOTIDE SEQUENCE [LARGE SCALE GENOMIC DNA]</scope>
</reference>
<dbReference type="GO" id="GO:0000027">
    <property type="term" value="P:ribosomal large subunit assembly"/>
    <property type="evidence" value="ECO:0007669"/>
    <property type="project" value="InterPro"/>
</dbReference>
<dbReference type="Pfam" id="PF04427">
    <property type="entry name" value="Brix"/>
    <property type="match status" value="1"/>
</dbReference>
<evidence type="ECO:0000256" key="6">
    <source>
        <dbReference type="RuleBase" id="RU367086"/>
    </source>
</evidence>
<proteinExistence type="inferred from homology"/>
<evidence type="ECO:0000313" key="9">
    <source>
        <dbReference type="EMBL" id="KAF7493933.1"/>
    </source>
</evidence>
<evidence type="ECO:0000259" key="8">
    <source>
        <dbReference type="PROSITE" id="PS50833"/>
    </source>
</evidence>
<dbReference type="SMART" id="SM00879">
    <property type="entry name" value="Brix"/>
    <property type="match status" value="1"/>
</dbReference>
<keyword evidence="11" id="KW-1185">Reference proteome</keyword>
<dbReference type="InterPro" id="IPR039770">
    <property type="entry name" value="Rpf2"/>
</dbReference>
<dbReference type="PROSITE" id="PS50833">
    <property type="entry name" value="BRIX"/>
    <property type="match status" value="1"/>
</dbReference>
<dbReference type="GO" id="GO:0019843">
    <property type="term" value="F:rRNA binding"/>
    <property type="evidence" value="ECO:0007669"/>
    <property type="project" value="UniProtKB-UniRule"/>
</dbReference>
<evidence type="ECO:0000256" key="4">
    <source>
        <dbReference type="ARBA" id="ARBA00023242"/>
    </source>
</evidence>
<organism evidence="9">
    <name type="scientific">Sarcoptes scabiei</name>
    <name type="common">Itch mite</name>
    <name type="synonym">Acarus scabiei</name>
    <dbReference type="NCBI Taxonomy" id="52283"/>
    <lineage>
        <taxon>Eukaryota</taxon>
        <taxon>Metazoa</taxon>
        <taxon>Ecdysozoa</taxon>
        <taxon>Arthropoda</taxon>
        <taxon>Chelicerata</taxon>
        <taxon>Arachnida</taxon>
        <taxon>Acari</taxon>
        <taxon>Acariformes</taxon>
        <taxon>Sarcoptiformes</taxon>
        <taxon>Astigmata</taxon>
        <taxon>Psoroptidia</taxon>
        <taxon>Sarcoptoidea</taxon>
        <taxon>Sarcoptidae</taxon>
        <taxon>Sarcoptinae</taxon>
        <taxon>Sarcoptes</taxon>
    </lineage>
</organism>
<evidence type="ECO:0000256" key="2">
    <source>
        <dbReference type="ARBA" id="ARBA00010782"/>
    </source>
</evidence>
<dbReference type="Proteomes" id="UP000070412">
    <property type="component" value="Unassembled WGS sequence"/>
</dbReference>
<reference evidence="9" key="2">
    <citation type="submission" date="2020-01" db="EMBL/GenBank/DDBJ databases">
        <authorList>
            <person name="Korhonen P.K.K."/>
            <person name="Guangxu M.G."/>
            <person name="Wang T.W."/>
            <person name="Stroehlein A.J.S."/>
            <person name="Young N.D."/>
            <person name="Ang C.-S.A."/>
            <person name="Fernando D.W.F."/>
            <person name="Lu H.L."/>
            <person name="Taylor S.T."/>
            <person name="Ehtesham M.E.M."/>
            <person name="Najaraj S.H.N."/>
            <person name="Harsha G.H.G."/>
            <person name="Madugundu A.M."/>
            <person name="Renuse S.R."/>
            <person name="Holt D.H."/>
            <person name="Pandey A.P."/>
            <person name="Papenfuss A.P."/>
            <person name="Gasser R.B.G."/>
            <person name="Fischer K.F."/>
        </authorList>
    </citation>
    <scope>NUCLEOTIDE SEQUENCE</scope>
    <source>
        <strain evidence="9">SSS_KF_BRIS2020</strain>
    </source>
</reference>
<dbReference type="EMBL" id="WVUK01000054">
    <property type="protein sequence ID" value="KAF7493933.1"/>
    <property type="molecule type" value="Genomic_DNA"/>
</dbReference>
<dbReference type="SUPFAM" id="SSF52954">
    <property type="entry name" value="Class II aaRS ABD-related"/>
    <property type="match status" value="1"/>
</dbReference>
<evidence type="ECO:0000313" key="11">
    <source>
        <dbReference type="Proteomes" id="UP000070412"/>
    </source>
</evidence>
<evidence type="ECO:0000256" key="5">
    <source>
        <dbReference type="ARBA" id="ARBA00030889"/>
    </source>
</evidence>
<reference evidence="10" key="3">
    <citation type="submission" date="2022-06" db="UniProtKB">
        <authorList>
            <consortium name="EnsemblMetazoa"/>
        </authorList>
    </citation>
    <scope>IDENTIFICATION</scope>
</reference>
<dbReference type="AlphaFoldDB" id="A0A834VHM8"/>
<feature type="compositionally biased region" description="Low complexity" evidence="7">
    <location>
        <begin position="261"/>
        <end position="270"/>
    </location>
</feature>
<comment type="similarity">
    <text evidence="2 6">Belongs to the RPF2 family.</text>
</comment>
<evidence type="ECO:0000313" key="10">
    <source>
        <dbReference type="EnsemblMetazoa" id="KAF7493933.1"/>
    </source>
</evidence>
<dbReference type="InterPro" id="IPR007109">
    <property type="entry name" value="Brix"/>
</dbReference>
<comment type="subcellular location">
    <subcellularLocation>
        <location evidence="1 6">Nucleus</location>
        <location evidence="1 6">Nucleolus</location>
    </subcellularLocation>
</comment>
<dbReference type="OrthoDB" id="407658at2759"/>
<dbReference type="GO" id="GO:0005730">
    <property type="term" value="C:nucleolus"/>
    <property type="evidence" value="ECO:0007669"/>
    <property type="project" value="UniProtKB-SubCell"/>
</dbReference>
<dbReference type="GO" id="GO:0000463">
    <property type="term" value="P:maturation of LSU-rRNA from tricistronic rRNA transcript (SSU-rRNA, 5.8S rRNA, LSU-rRNA)"/>
    <property type="evidence" value="ECO:0007669"/>
    <property type="project" value="TreeGrafter"/>
</dbReference>
<dbReference type="EnsemblMetazoa" id="SSS_6569s_mrna">
    <property type="protein sequence ID" value="KAF7493933.1"/>
    <property type="gene ID" value="SSS_6569"/>
</dbReference>
<evidence type="ECO:0000256" key="3">
    <source>
        <dbReference type="ARBA" id="ARBA00020387"/>
    </source>
</evidence>
<accession>A0A834VHM8</accession>
<keyword evidence="4 6" id="KW-0539">Nucleus</keyword>
<evidence type="ECO:0000256" key="7">
    <source>
        <dbReference type="SAM" id="MobiDB-lite"/>
    </source>
</evidence>
<feature type="region of interest" description="Disordered" evidence="7">
    <location>
        <begin position="259"/>
        <end position="280"/>
    </location>
</feature>
<dbReference type="PANTHER" id="PTHR12728:SF0">
    <property type="entry name" value="RIBOSOME PRODUCTION FACTOR 2 HOMOLOG"/>
    <property type="match status" value="1"/>
</dbReference>
<gene>
    <name evidence="9" type="ORF">SSS_6569</name>
</gene>